<keyword evidence="3" id="KW-1000">Mitochondrion outer membrane</keyword>
<feature type="compositionally biased region" description="Polar residues" evidence="6">
    <location>
        <begin position="359"/>
        <end position="377"/>
    </location>
</feature>
<gene>
    <name evidence="8" type="ORF">Q8F55_004169</name>
</gene>
<sequence>MVALRTRALGRARHILLDTRPLVTSPALRLPRSPIRGRTLATPSDPIDPPFASSTQAAQQPESSGSAPPSPPADGGDAEPPNPPAPSFPAIVTTLTAPPPPTTPLAPEHHVLFNHLATSFIPANQPCVSPAQGTLMQDGPMGKIMVIDESTPAPGDEDPVIALVSPFEGGDAYIARAVTEVAGHLSADIVRLDLALGVGLDGPYAPLKETGGLKEWYSLTPGIAAPPLPQSINPLLFTPSNRHPESAPPPMEEEEDDDESGMAANFGRRVPAMLAVGGPGAGGSPFFASNVRREGAEVNEDWITFFTSLINMQLPEGEGTPATRRILLLESAAAMSETFDVWWPSLLEAVRRRRRGPVTPSSRGSKSKISQKPFTTQPTTIVLSVPPSLLLPHTAESNSETREEIESQKDRIRSVVEQLGASVDAVHVVDGGDKSDEKLWYSSEEHDHEGRKVREEKRLRAIFNQGPAALLPSFVTPNEGGQAQGGHPILDMLHQVVSRKTKGDGEGAPQLVWKTLAIVPSVRDPELERHERTLRRRAVNAALMMRAVGQLGATLEEPLAMLEAPGSAPWRGRKKRLQRRKEPDPEWAEAVIAWNDAMDLASTAVGKAATEADSIKQAIVLKWGDIQIARAIAADHERHIDDTVSQYLSVSDQQRKQRRKEEKKNAPKEQAPSNDPVVEALKKSKDLGKHERRLLGCIVDQNQLAKASFDDVHLPFKTIDGIRTVISLPLLFPEAFQSGILKDHTTSGALLFGPPGTGKTLLARAIAAESGSRMLAIQPSDVNDMWVGEGEKLVKAVFSLARKLSPCVVFIDEVDSLFGARSARDASGGAKAHNQVLTEFMQEMDGLSSAISNRDKRIVVVGATNRPFDLDDAILRRLPRRLLVDLPTKADRKAILRILLRDEMLADDIDLDKIAEQTESFSGSDLKHLCVAAALAAVKELIEVPWKAASAKATARAAKLVATESTPGGSDPRADVRVAVDEPTPELVKTEASPAVAEVPTAELSPAGKLVEEAHLKQLSEKAGEAADAGASSTPRVSEGSASSSAVPDTKASSSTTPTDRPTRSLLSRPKISLDNRLLHARHFDTALGEIRPSSSEDGTMAELRKWAEQYGEGGKKAGKKSGFGRGFGFGQEKLGVGQHFGRVSEESN</sequence>
<comment type="caution">
    <text evidence="8">The sequence shown here is derived from an EMBL/GenBank/DDBJ whole genome shotgun (WGS) entry which is preliminary data.</text>
</comment>
<dbReference type="Gene3D" id="3.40.50.300">
    <property type="entry name" value="P-loop containing nucleotide triphosphate hydrolases"/>
    <property type="match status" value="1"/>
</dbReference>
<dbReference type="InterPro" id="IPR041569">
    <property type="entry name" value="AAA_lid_3"/>
</dbReference>
<proteinExistence type="predicted"/>
<dbReference type="Gene3D" id="1.10.8.60">
    <property type="match status" value="1"/>
</dbReference>
<feature type="compositionally biased region" description="Basic and acidic residues" evidence="6">
    <location>
        <begin position="653"/>
        <end position="667"/>
    </location>
</feature>
<dbReference type="PANTHER" id="PTHR45644">
    <property type="entry name" value="AAA ATPASE, PUTATIVE (AFU_ORTHOLOGUE AFUA_2G12920)-RELATED-RELATED"/>
    <property type="match status" value="1"/>
</dbReference>
<feature type="region of interest" description="Disordered" evidence="6">
    <location>
        <begin position="236"/>
        <end position="261"/>
    </location>
</feature>
<protein>
    <recommendedName>
        <fullName evidence="7">AAA+ ATPase domain-containing protein</fullName>
    </recommendedName>
</protein>
<keyword evidence="9" id="KW-1185">Reference proteome</keyword>
<dbReference type="InterPro" id="IPR003593">
    <property type="entry name" value="AAA+_ATPase"/>
</dbReference>
<comment type="subcellular location">
    <subcellularLocation>
        <location evidence="1">Mitochondrion outer membrane</location>
        <topology evidence="1">Single-pass membrane protein</topology>
    </subcellularLocation>
</comment>
<organism evidence="8 9">
    <name type="scientific">Vanrija albida</name>
    <dbReference type="NCBI Taxonomy" id="181172"/>
    <lineage>
        <taxon>Eukaryota</taxon>
        <taxon>Fungi</taxon>
        <taxon>Dikarya</taxon>
        <taxon>Basidiomycota</taxon>
        <taxon>Agaricomycotina</taxon>
        <taxon>Tremellomycetes</taxon>
        <taxon>Trichosporonales</taxon>
        <taxon>Trichosporonaceae</taxon>
        <taxon>Vanrija</taxon>
    </lineage>
</organism>
<feature type="compositionally biased region" description="Acidic residues" evidence="6">
    <location>
        <begin position="251"/>
        <end position="260"/>
    </location>
</feature>
<feature type="compositionally biased region" description="Low complexity" evidence="6">
    <location>
        <begin position="56"/>
        <end position="79"/>
    </location>
</feature>
<dbReference type="SMART" id="SM00382">
    <property type="entry name" value="AAA"/>
    <property type="match status" value="1"/>
</dbReference>
<name>A0ABR3Q608_9TREE</name>
<dbReference type="InterPro" id="IPR051701">
    <property type="entry name" value="Mito_OM_Translocase_MSP1"/>
</dbReference>
<accession>A0ABR3Q608</accession>
<evidence type="ECO:0000256" key="2">
    <source>
        <dbReference type="ARBA" id="ARBA00022741"/>
    </source>
</evidence>
<evidence type="ECO:0000259" key="7">
    <source>
        <dbReference type="SMART" id="SM00382"/>
    </source>
</evidence>
<evidence type="ECO:0000256" key="4">
    <source>
        <dbReference type="ARBA" id="ARBA00022840"/>
    </source>
</evidence>
<dbReference type="InterPro" id="IPR003960">
    <property type="entry name" value="ATPase_AAA_CS"/>
</dbReference>
<keyword evidence="5" id="KW-0496">Mitochondrion</keyword>
<feature type="region of interest" description="Disordered" evidence="6">
    <location>
        <begin position="649"/>
        <end position="679"/>
    </location>
</feature>
<dbReference type="EMBL" id="JBBXJM010000003">
    <property type="protein sequence ID" value="KAL1410164.1"/>
    <property type="molecule type" value="Genomic_DNA"/>
</dbReference>
<evidence type="ECO:0000313" key="9">
    <source>
        <dbReference type="Proteomes" id="UP001565368"/>
    </source>
</evidence>
<dbReference type="GeneID" id="95985212"/>
<evidence type="ECO:0000256" key="6">
    <source>
        <dbReference type="SAM" id="MobiDB-lite"/>
    </source>
</evidence>
<feature type="region of interest" description="Disordered" evidence="6">
    <location>
        <begin position="28"/>
        <end position="101"/>
    </location>
</feature>
<evidence type="ECO:0000256" key="1">
    <source>
        <dbReference type="ARBA" id="ARBA00004572"/>
    </source>
</evidence>
<dbReference type="Pfam" id="PF17862">
    <property type="entry name" value="AAA_lid_3"/>
    <property type="match status" value="1"/>
</dbReference>
<feature type="region of interest" description="Disordered" evidence="6">
    <location>
        <begin position="353"/>
        <end position="377"/>
    </location>
</feature>
<dbReference type="InterPro" id="IPR027417">
    <property type="entry name" value="P-loop_NTPase"/>
</dbReference>
<dbReference type="Proteomes" id="UP001565368">
    <property type="component" value="Unassembled WGS sequence"/>
</dbReference>
<dbReference type="PROSITE" id="PS00674">
    <property type="entry name" value="AAA"/>
    <property type="match status" value="1"/>
</dbReference>
<evidence type="ECO:0000256" key="5">
    <source>
        <dbReference type="ARBA" id="ARBA00023128"/>
    </source>
</evidence>
<keyword evidence="3" id="KW-0472">Membrane</keyword>
<keyword evidence="2" id="KW-0547">Nucleotide-binding</keyword>
<feature type="compositionally biased region" description="Polar residues" evidence="6">
    <location>
        <begin position="1031"/>
        <end position="1047"/>
    </location>
</feature>
<reference evidence="8 9" key="1">
    <citation type="submission" date="2023-08" db="EMBL/GenBank/DDBJ databases">
        <title>Annotated Genome Sequence of Vanrija albida AlHP1.</title>
        <authorList>
            <person name="Herzog R."/>
        </authorList>
    </citation>
    <scope>NUCLEOTIDE SEQUENCE [LARGE SCALE GENOMIC DNA]</scope>
    <source>
        <strain evidence="8 9">AlHP1</strain>
    </source>
</reference>
<keyword evidence="4" id="KW-0067">ATP-binding</keyword>
<dbReference type="InterPro" id="IPR003959">
    <property type="entry name" value="ATPase_AAA_core"/>
</dbReference>
<evidence type="ECO:0000313" key="8">
    <source>
        <dbReference type="EMBL" id="KAL1410164.1"/>
    </source>
</evidence>
<dbReference type="Pfam" id="PF00004">
    <property type="entry name" value="AAA"/>
    <property type="match status" value="1"/>
</dbReference>
<feature type="domain" description="AAA+ ATPase" evidence="7">
    <location>
        <begin position="745"/>
        <end position="888"/>
    </location>
</feature>
<dbReference type="PANTHER" id="PTHR45644:SF56">
    <property type="entry name" value="AAA ATPASE, PUTATIVE (AFU_ORTHOLOGUE AFUA_2G12920)-RELATED"/>
    <property type="match status" value="1"/>
</dbReference>
<dbReference type="SUPFAM" id="SSF52540">
    <property type="entry name" value="P-loop containing nucleoside triphosphate hydrolases"/>
    <property type="match status" value="1"/>
</dbReference>
<feature type="region of interest" description="Disordered" evidence="6">
    <location>
        <begin position="1113"/>
        <end position="1149"/>
    </location>
</feature>
<dbReference type="RefSeq" id="XP_069210108.1">
    <property type="nucleotide sequence ID" value="XM_069352690.1"/>
</dbReference>
<feature type="region of interest" description="Disordered" evidence="6">
    <location>
        <begin position="1019"/>
        <end position="1071"/>
    </location>
</feature>
<evidence type="ECO:0000256" key="3">
    <source>
        <dbReference type="ARBA" id="ARBA00022787"/>
    </source>
</evidence>